<dbReference type="GO" id="GO:0016020">
    <property type="term" value="C:membrane"/>
    <property type="evidence" value="ECO:0007669"/>
    <property type="project" value="UniProtKB-SubCell"/>
</dbReference>
<evidence type="ECO:0000256" key="1">
    <source>
        <dbReference type="ARBA" id="ARBA00004141"/>
    </source>
</evidence>
<dbReference type="GO" id="GO:0022857">
    <property type="term" value="F:transmembrane transporter activity"/>
    <property type="evidence" value="ECO:0007669"/>
    <property type="project" value="InterPro"/>
</dbReference>
<dbReference type="InterPro" id="IPR011701">
    <property type="entry name" value="MFS"/>
</dbReference>
<evidence type="ECO:0000256" key="2">
    <source>
        <dbReference type="ARBA" id="ARBA00006727"/>
    </source>
</evidence>
<comment type="subcellular location">
    <subcellularLocation>
        <location evidence="1">Membrane</location>
        <topology evidence="1">Multi-pass membrane protein</topology>
    </subcellularLocation>
</comment>
<dbReference type="EMBL" id="JASBNA010000017">
    <property type="protein sequence ID" value="KAK7686227.1"/>
    <property type="molecule type" value="Genomic_DNA"/>
</dbReference>
<keyword evidence="3" id="KW-0812">Transmembrane</keyword>
<feature type="domain" description="Major facilitator superfamily (MFS) profile" evidence="4">
    <location>
        <begin position="1"/>
        <end position="304"/>
    </location>
</feature>
<dbReference type="Pfam" id="PF07690">
    <property type="entry name" value="MFS_1"/>
    <property type="match status" value="1"/>
</dbReference>
<dbReference type="PANTHER" id="PTHR11360">
    <property type="entry name" value="MONOCARBOXYLATE TRANSPORTER"/>
    <property type="match status" value="1"/>
</dbReference>
<keyword evidence="3" id="KW-0472">Membrane</keyword>
<dbReference type="PANTHER" id="PTHR11360:SF287">
    <property type="entry name" value="MFS MONOCARBOXYLATE TRANSPORTER"/>
    <property type="match status" value="1"/>
</dbReference>
<dbReference type="SUPFAM" id="SSF103473">
    <property type="entry name" value="MFS general substrate transporter"/>
    <property type="match status" value="1"/>
</dbReference>
<feature type="transmembrane region" description="Helical" evidence="3">
    <location>
        <begin position="203"/>
        <end position="225"/>
    </location>
</feature>
<reference evidence="5 6" key="1">
    <citation type="submission" date="2022-09" db="EMBL/GenBank/DDBJ databases">
        <authorList>
            <person name="Palmer J.M."/>
        </authorList>
    </citation>
    <scope>NUCLEOTIDE SEQUENCE [LARGE SCALE GENOMIC DNA]</scope>
    <source>
        <strain evidence="5 6">DSM 7382</strain>
    </source>
</reference>
<feature type="transmembrane region" description="Helical" evidence="3">
    <location>
        <begin position="177"/>
        <end position="197"/>
    </location>
</feature>
<dbReference type="Gene3D" id="1.20.1250.20">
    <property type="entry name" value="MFS general substrate transporter like domains"/>
    <property type="match status" value="2"/>
</dbReference>
<evidence type="ECO:0000313" key="6">
    <source>
        <dbReference type="Proteomes" id="UP001385951"/>
    </source>
</evidence>
<feature type="transmembrane region" description="Helical" evidence="3">
    <location>
        <begin position="6"/>
        <end position="27"/>
    </location>
</feature>
<accession>A0AAW0G1G8</accession>
<feature type="transmembrane region" description="Helical" evidence="3">
    <location>
        <begin position="32"/>
        <end position="52"/>
    </location>
</feature>
<keyword evidence="3" id="KW-1133">Transmembrane helix</keyword>
<feature type="transmembrane region" description="Helical" evidence="3">
    <location>
        <begin position="148"/>
        <end position="170"/>
    </location>
</feature>
<feature type="transmembrane region" description="Helical" evidence="3">
    <location>
        <begin position="237"/>
        <end position="257"/>
    </location>
</feature>
<evidence type="ECO:0000313" key="5">
    <source>
        <dbReference type="EMBL" id="KAK7686227.1"/>
    </source>
</evidence>
<dbReference type="InterPro" id="IPR036259">
    <property type="entry name" value="MFS_trans_sf"/>
</dbReference>
<feature type="transmembrane region" description="Helical" evidence="3">
    <location>
        <begin position="119"/>
        <end position="142"/>
    </location>
</feature>
<protein>
    <recommendedName>
        <fullName evidence="4">Major facilitator superfamily (MFS) profile domain-containing protein</fullName>
    </recommendedName>
</protein>
<evidence type="ECO:0000256" key="3">
    <source>
        <dbReference type="SAM" id="Phobius"/>
    </source>
</evidence>
<evidence type="ECO:0000259" key="4">
    <source>
        <dbReference type="PROSITE" id="PS50850"/>
    </source>
</evidence>
<feature type="transmembrane region" description="Helical" evidence="3">
    <location>
        <begin position="64"/>
        <end position="83"/>
    </location>
</feature>
<gene>
    <name evidence="5" type="ORF">QCA50_010447</name>
</gene>
<dbReference type="AlphaFoldDB" id="A0AAW0G1G8"/>
<sequence length="306" mass="32502">MLQGVGLGVAGGLLYWPVMLYVSDWFVQRRGLAGGIIFAGSGIGGFVLPFLISALLDKVGHRWTLRYLALLQGVLGGVAVLGIKPRIPPRKYRNGQRRPQFIPPRIQFLKRQMFWTHSVTNFLQAMSYFPVSLYIAVFTATISSPLSATIVLALFNVAGVVGQVLIGYLSDRFSYPWIMFIDALGCSIAAFLLWGFADTLATVLVFAIIFGALGGGFSSVAFAAAKESAGPNAEQAPMALSAFTAFKGIAAVIGPVISGLLLDAGKQVSHGPFGKFGFGLVEIFVGSCALACSVSCLAVVATRPRI</sequence>
<comment type="caution">
    <text evidence="5">The sequence shown here is derived from an EMBL/GenBank/DDBJ whole genome shotgun (WGS) entry which is preliminary data.</text>
</comment>
<name>A0AAW0G1G8_9APHY</name>
<dbReference type="InterPro" id="IPR050327">
    <property type="entry name" value="Proton-linked_MCT"/>
</dbReference>
<keyword evidence="6" id="KW-1185">Reference proteome</keyword>
<proteinExistence type="inferred from homology"/>
<comment type="similarity">
    <text evidence="2">Belongs to the major facilitator superfamily. Monocarboxylate porter (TC 2.A.1.13) family.</text>
</comment>
<dbReference type="PROSITE" id="PS50850">
    <property type="entry name" value="MFS"/>
    <property type="match status" value="1"/>
</dbReference>
<feature type="transmembrane region" description="Helical" evidence="3">
    <location>
        <begin position="277"/>
        <end position="301"/>
    </location>
</feature>
<dbReference type="Proteomes" id="UP001385951">
    <property type="component" value="Unassembled WGS sequence"/>
</dbReference>
<dbReference type="InterPro" id="IPR020846">
    <property type="entry name" value="MFS_dom"/>
</dbReference>
<organism evidence="5 6">
    <name type="scientific">Cerrena zonata</name>
    <dbReference type="NCBI Taxonomy" id="2478898"/>
    <lineage>
        <taxon>Eukaryota</taxon>
        <taxon>Fungi</taxon>
        <taxon>Dikarya</taxon>
        <taxon>Basidiomycota</taxon>
        <taxon>Agaricomycotina</taxon>
        <taxon>Agaricomycetes</taxon>
        <taxon>Polyporales</taxon>
        <taxon>Cerrenaceae</taxon>
        <taxon>Cerrena</taxon>
    </lineage>
</organism>